<name>A0A7L1R4T0_9PASS</name>
<evidence type="ECO:0000313" key="6">
    <source>
        <dbReference type="Proteomes" id="UP000546986"/>
    </source>
</evidence>
<dbReference type="GO" id="GO:0005102">
    <property type="term" value="F:signaling receptor binding"/>
    <property type="evidence" value="ECO:0007669"/>
    <property type="project" value="InterPro"/>
</dbReference>
<feature type="compositionally biased region" description="Acidic residues" evidence="3">
    <location>
        <begin position="477"/>
        <end position="497"/>
    </location>
</feature>
<dbReference type="InterPro" id="IPR029325">
    <property type="entry name" value="ITPR-bd"/>
</dbReference>
<reference evidence="5 6" key="1">
    <citation type="submission" date="2019-09" db="EMBL/GenBank/DDBJ databases">
        <title>Bird 10,000 Genomes (B10K) Project - Family phase.</title>
        <authorList>
            <person name="Zhang G."/>
        </authorList>
    </citation>
    <scope>NUCLEOTIDE SEQUENCE [LARGE SCALE GENOMIC DNA]</scope>
    <source>
        <strain evidence="5">B10K-DU-002-30</strain>
        <tissue evidence="5">Muscle</tissue>
    </source>
</reference>
<feature type="non-terminal residue" evidence="5">
    <location>
        <position position="1147"/>
    </location>
</feature>
<feature type="domain" description="ITPR-interacting" evidence="4">
    <location>
        <begin position="60"/>
        <end position="217"/>
    </location>
</feature>
<feature type="region of interest" description="Disordered" evidence="3">
    <location>
        <begin position="184"/>
        <end position="204"/>
    </location>
</feature>
<feature type="compositionally biased region" description="Low complexity" evidence="3">
    <location>
        <begin position="324"/>
        <end position="345"/>
    </location>
</feature>
<feature type="region of interest" description="Disordered" evidence="3">
    <location>
        <begin position="403"/>
        <end position="562"/>
    </location>
</feature>
<evidence type="ECO:0000256" key="1">
    <source>
        <dbReference type="ARBA" id="ARBA00023054"/>
    </source>
</evidence>
<feature type="compositionally biased region" description="Polar residues" evidence="3">
    <location>
        <begin position="1019"/>
        <end position="1033"/>
    </location>
</feature>
<dbReference type="EMBL" id="VXBR01009608">
    <property type="protein sequence ID" value="NXO29708.1"/>
    <property type="molecule type" value="Genomic_DNA"/>
</dbReference>
<protein>
    <submittedName>
        <fullName evidence="5">SSFA2 protein</fullName>
    </submittedName>
</protein>
<feature type="compositionally biased region" description="Polar residues" evidence="3">
    <location>
        <begin position="427"/>
        <end position="458"/>
    </location>
</feature>
<evidence type="ECO:0000313" key="5">
    <source>
        <dbReference type="EMBL" id="NXO29708.1"/>
    </source>
</evidence>
<dbReference type="InterPro" id="IPR029326">
    <property type="entry name" value="SSFA2_C"/>
</dbReference>
<dbReference type="SMART" id="SM01257">
    <property type="entry name" value="KRAP_IP3R_bind"/>
    <property type="match status" value="1"/>
</dbReference>
<dbReference type="AlphaFoldDB" id="A0A7L1R4T0"/>
<accession>A0A7L1R4T0</accession>
<sequence length="1147" mass="125676">RTPLGASLDEQSNPLLKGMLVRNGGSFEDDLSLGAEANHLRSDTQTETCNGALAKDRRLQFHQKGRSMNSTGSGKSSATVSSVSELLELYEEDPEEVLYNLGFGRDEPDIASKIPARFFNSASFARGIDIKVFLNAQIQRMEVENPSFALTSRFRQIEVLTTVANAFSSLYSQVSGTPLQKIGSMNSVSSSKEASSPPPLHRSNTASRLMKTLSKLNLCGTQQADGSGPSGTSPVEKGKSPAEGGSEENDVRNESKLPKHPKKKDCPSFLATVKEETASSQTKGVERPAHLPAVAGGAPEGSVPPADGQGDRLASAQDRPCEEPGLLDSPGLSSSSSTSDSSVLTQRLSTAAPGRDPCTPLANPSVTSLMLQQKDSFEMEEIQSTEGDLPHVSATHQLAVTKSRKDQLLRTASQHSDSSGFAEDSTDCSPFNQLQVQESLQGMGSSADSCDSETTVTSHSEEQKMLIAKELPCFDKFEEEEEEDEEEEDSDDDEEDIISQVERRKVGASSDRRRSEDRKISDCKTEQNQGQESKSSHVSETVQGEVSSKEEDVSSEQRESDLLEEGSVFEFPQYHTHHILKSMQSLEGGGSSTSSVDRVQVALQRAEMRIMSSPDSKARCTLLKSKDLLRKQRLWFAESGYPLRRSQSLPTALLNPVKVVSSVNVQLTPGKETLCSPPSFTYKYTQVEEDKKAAAENDRSEDEAASSHPVCKSTLFIAPSSSKKEVPQAGPSRLSEELSPTRVQSCPLHMPAAMSQSTCSLHSLPTEWQDRPLCEHMRTLSTHSVPSISSSSFSAMLSPFSCPFFPRHGVPHRPPAMNPPSTVEMQLRRVLHDIRNSLQNLSQYPVLRGQDLSAATGYTTQRSSILPLYENTFQELQVVRRNLNLFRTQMMDLELTMLCQQTRVYQHMTEEERFEADQLQGLRKSVRMELQELEMQLEERLLALEDQLRSLHTSSPYRPQTHIGMYGSRSTDNLSCPSPLNVIEPVSELIREQSFLKSELGLGLGELGLETLPAEGTESVFSHGNSDSSSVCSGHTGRKAKSHSQKLYRASVALTPAPPVRAGAGQPVESSEELADSKPEAEHKLEHVPLMPSADEIHKAVEQEEMQQVIQKIKESIVGEIRREIVSGLLAAVSPQSRSATAKEDVQ</sequence>
<feature type="compositionally biased region" description="Basic and acidic residues" evidence="3">
    <location>
        <begin position="501"/>
        <end position="525"/>
    </location>
</feature>
<feature type="compositionally biased region" description="Basic and acidic residues" evidence="3">
    <location>
        <begin position="547"/>
        <end position="561"/>
    </location>
</feature>
<keyword evidence="1 2" id="KW-0175">Coiled coil</keyword>
<keyword evidence="6" id="KW-1185">Reference proteome</keyword>
<dbReference type="PANTHER" id="PTHR17469:SF11">
    <property type="entry name" value="PROTEIN ITPRID2"/>
    <property type="match status" value="1"/>
</dbReference>
<feature type="compositionally biased region" description="Polar residues" evidence="3">
    <location>
        <begin position="410"/>
        <end position="419"/>
    </location>
</feature>
<dbReference type="Proteomes" id="UP000546986">
    <property type="component" value="Unassembled WGS sequence"/>
</dbReference>
<dbReference type="Pfam" id="PF14723">
    <property type="entry name" value="SSFA2_C"/>
    <property type="match status" value="1"/>
</dbReference>
<feature type="region of interest" description="Disordered" evidence="3">
    <location>
        <begin position="1018"/>
        <end position="1038"/>
    </location>
</feature>
<feature type="compositionally biased region" description="Polar residues" evidence="3">
    <location>
        <begin position="526"/>
        <end position="544"/>
    </location>
</feature>
<organism evidence="5 6">
    <name type="scientific">Cisticola juncidis</name>
    <dbReference type="NCBI Taxonomy" id="52622"/>
    <lineage>
        <taxon>Eukaryota</taxon>
        <taxon>Metazoa</taxon>
        <taxon>Chordata</taxon>
        <taxon>Craniata</taxon>
        <taxon>Vertebrata</taxon>
        <taxon>Euteleostomi</taxon>
        <taxon>Archelosauria</taxon>
        <taxon>Archosauria</taxon>
        <taxon>Dinosauria</taxon>
        <taxon>Saurischia</taxon>
        <taxon>Theropoda</taxon>
        <taxon>Coelurosauria</taxon>
        <taxon>Aves</taxon>
        <taxon>Neognathae</taxon>
        <taxon>Neoaves</taxon>
        <taxon>Telluraves</taxon>
        <taxon>Australaves</taxon>
        <taxon>Passeriformes</taxon>
        <taxon>Sylvioidea</taxon>
        <taxon>Cisticolidae</taxon>
        <taxon>Cisticola</taxon>
    </lineage>
</organism>
<feature type="compositionally biased region" description="Low complexity" evidence="3">
    <location>
        <begin position="184"/>
        <end position="195"/>
    </location>
</feature>
<dbReference type="PANTHER" id="PTHR17469">
    <property type="entry name" value="SPERM SPECIFIC ANTIGEN 2-RELATED"/>
    <property type="match status" value="1"/>
</dbReference>
<evidence type="ECO:0000259" key="4">
    <source>
        <dbReference type="SMART" id="SM01257"/>
    </source>
</evidence>
<feature type="non-terminal residue" evidence="5">
    <location>
        <position position="1"/>
    </location>
</feature>
<dbReference type="InterPro" id="IPR043444">
    <property type="entry name" value="TESPA1-like"/>
</dbReference>
<feature type="region of interest" description="Disordered" evidence="3">
    <location>
        <begin position="220"/>
        <end position="366"/>
    </location>
</feature>
<feature type="coiled-coil region" evidence="2">
    <location>
        <begin position="916"/>
        <end position="954"/>
    </location>
</feature>
<comment type="caution">
    <text evidence="5">The sequence shown here is derived from an EMBL/GenBank/DDBJ whole genome shotgun (WGS) entry which is preliminary data.</text>
</comment>
<gene>
    <name evidence="5" type="primary">Ssfa2</name>
    <name evidence="5" type="ORF">CISJUN_R07510</name>
</gene>
<evidence type="ECO:0000256" key="3">
    <source>
        <dbReference type="SAM" id="MobiDB-lite"/>
    </source>
</evidence>
<feature type="region of interest" description="Disordered" evidence="3">
    <location>
        <begin position="1056"/>
        <end position="1081"/>
    </location>
</feature>
<evidence type="ECO:0000256" key="2">
    <source>
        <dbReference type="SAM" id="Coils"/>
    </source>
</evidence>
<dbReference type="Pfam" id="PF14722">
    <property type="entry name" value="KRAP_IP3R_bind"/>
    <property type="match status" value="1"/>
</dbReference>
<proteinExistence type="predicted"/>
<feature type="compositionally biased region" description="Polar residues" evidence="3">
    <location>
        <begin position="220"/>
        <end position="233"/>
    </location>
</feature>